<name>W7YG06_9BACT</name>
<evidence type="ECO:0000256" key="4">
    <source>
        <dbReference type="ARBA" id="ARBA00022617"/>
    </source>
</evidence>
<evidence type="ECO:0000256" key="8">
    <source>
        <dbReference type="ARBA" id="ARBA00022837"/>
    </source>
</evidence>
<feature type="binding site" description="covalent" evidence="13">
    <location>
        <position position="301"/>
    </location>
    <ligand>
        <name>heme c</name>
        <dbReference type="ChEBI" id="CHEBI:61717"/>
        <label>4</label>
    </ligand>
</feature>
<dbReference type="EMBL" id="BAMD01000001">
    <property type="protein sequence ID" value="GAF01529.1"/>
    <property type="molecule type" value="Genomic_DNA"/>
</dbReference>
<feature type="binding site" evidence="13">
    <location>
        <position position="283"/>
    </location>
    <ligand>
        <name>substrate</name>
    </ligand>
</feature>
<keyword evidence="6 13" id="KW-0732">Signal</keyword>
<protein>
    <recommendedName>
        <fullName evidence="13">Cytochrome c-552</fullName>
        <ecNumber evidence="13">1.7.2.2</ecNumber>
    </recommendedName>
    <alternativeName>
        <fullName evidence="13">Ammonia-forming cytochrome c nitrite reductase</fullName>
        <shortName evidence="13">Cytochrome c nitrite reductase</shortName>
    </alternativeName>
</protein>
<keyword evidence="14" id="KW-1133">Transmembrane helix</keyword>
<proteinExistence type="inferred from homology"/>
<dbReference type="InterPro" id="IPR036280">
    <property type="entry name" value="Multihaem_cyt_sf"/>
</dbReference>
<dbReference type="Proteomes" id="UP000019402">
    <property type="component" value="Unassembled WGS sequence"/>
</dbReference>
<feature type="binding site" evidence="13">
    <location>
        <position position="230"/>
    </location>
    <ligand>
        <name>Ca(2+)</name>
        <dbReference type="ChEBI" id="CHEBI:29108"/>
    </ligand>
</feature>
<dbReference type="STRING" id="869213.GCA_000517085_04535"/>
<feature type="binding site" description="axial binding residue" evidence="13">
    <location>
        <position position="336"/>
    </location>
    <ligand>
        <name>heme c</name>
        <dbReference type="ChEBI" id="CHEBI:61717"/>
        <label>5</label>
    </ligand>
    <ligandPart>
        <name>Fe</name>
        <dbReference type="ChEBI" id="CHEBI:18248"/>
    </ligandPart>
</feature>
<keyword evidence="3 13" id="KW-0813">Transport</keyword>
<dbReference type="GO" id="GO:0005506">
    <property type="term" value="F:iron ion binding"/>
    <property type="evidence" value="ECO:0007669"/>
    <property type="project" value="UniProtKB-UniRule"/>
</dbReference>
<comment type="pathway">
    <text evidence="13">Nitrogen metabolism; nitrate reduction (assimilation).</text>
</comment>
<feature type="binding site" description="covalent" evidence="13">
    <location>
        <position position="332"/>
    </location>
    <ligand>
        <name>heme c</name>
        <dbReference type="ChEBI" id="CHEBI:61717"/>
        <label>5</label>
    </ligand>
</feature>
<dbReference type="GO" id="GO:0030288">
    <property type="term" value="C:outer membrane-bounded periplasmic space"/>
    <property type="evidence" value="ECO:0007669"/>
    <property type="project" value="TreeGrafter"/>
</dbReference>
<evidence type="ECO:0000256" key="14">
    <source>
        <dbReference type="SAM" id="Phobius"/>
    </source>
</evidence>
<comment type="cofactor">
    <cofactor evidence="13">
        <name>heme c</name>
        <dbReference type="ChEBI" id="CHEBI:61717"/>
    </cofactor>
    <text evidence="13">Binds 5 heme c groups covalently per monomer.</text>
</comment>
<gene>
    <name evidence="13" type="primary">nrfA</name>
    <name evidence="15" type="ORF">JCM21142_137</name>
</gene>
<evidence type="ECO:0000256" key="11">
    <source>
        <dbReference type="ARBA" id="ARBA00023004"/>
    </source>
</evidence>
<evidence type="ECO:0000256" key="1">
    <source>
        <dbReference type="ARBA" id="ARBA00004196"/>
    </source>
</evidence>
<dbReference type="Gene3D" id="1.10.1130.10">
    <property type="entry name" value="Flavocytochrome C3, Chain A"/>
    <property type="match status" value="1"/>
</dbReference>
<keyword evidence="8 13" id="KW-0106">Calcium</keyword>
<feature type="binding site" evidence="13">
    <location>
        <position position="231"/>
    </location>
    <ligand>
        <name>Ca(2+)</name>
        <dbReference type="ChEBI" id="CHEBI:29108"/>
    </ligand>
</feature>
<dbReference type="GO" id="GO:0019645">
    <property type="term" value="P:anaerobic electron transport chain"/>
    <property type="evidence" value="ECO:0007669"/>
    <property type="project" value="TreeGrafter"/>
</dbReference>
<sequence precursor="true">MKLFDKRPWLAWLMFFATIIVVFLLGLLASSIVERRAEATFVNVPRTDISEFEPRNEVWGENYPREFQSYYQTADTSFASKYNGGAVIDMLELDPRLVVLWAGYGFSKDYKQGRGHYYAVTDVRNTLRTGSPADDKSGPMPSTCWTCKGPDVPRLMNEHGVAEFYKGKWARLGSEVVNPIGCADCHDPKTMNLRITRPALIEAFERQGKDITQSSHQEMRSLVCAQCHVEYYFNKKTEEGANYLTLPWDKGMNVEAMEAYYDEMEFSDWTHQLSKAPMLKAQHPGYEVYSTGIHADRGVSCADCHMPYKSEGGQKFTDHKIQSPLNNVANSCQVCHRQETANLIANVYDRQDKIIENRDKLEELVVRAHVEAKKAWDIGASQAQMEDILMGIRHAQWRWDYAAASHGASFHSPVEIGRVIGTGIDIAQETRIKLARLLAELGHNQEVPYPDIETKAKAQQFVGLDMERLNQEKKVFKEDVVPEWIKEAQAREDS</sequence>
<dbReference type="GO" id="GO:0042279">
    <property type="term" value="F:nitrite reductase (cytochrome, ammonia-forming) activity"/>
    <property type="evidence" value="ECO:0007669"/>
    <property type="project" value="UniProtKB-UniRule"/>
</dbReference>
<dbReference type="CDD" id="cd00548">
    <property type="entry name" value="NrfA-like"/>
    <property type="match status" value="1"/>
</dbReference>
<feature type="binding site" description="axial binding residue" evidence="13">
    <location>
        <position position="228"/>
    </location>
    <ligand>
        <name>heme c</name>
        <dbReference type="ChEBI" id="CHEBI:61717"/>
        <label>3</label>
    </ligand>
    <ligandPart>
        <name>Fe</name>
        <dbReference type="ChEBI" id="CHEBI:18248"/>
    </ligandPart>
</feature>
<evidence type="ECO:0000256" key="7">
    <source>
        <dbReference type="ARBA" id="ARBA00022764"/>
    </source>
</evidence>
<evidence type="ECO:0000256" key="13">
    <source>
        <dbReference type="HAMAP-Rule" id="MF_01182"/>
    </source>
</evidence>
<feature type="transmembrane region" description="Helical" evidence="14">
    <location>
        <begin position="12"/>
        <end position="33"/>
    </location>
</feature>
<keyword evidence="14" id="KW-0812">Transmembrane</keyword>
<dbReference type="GO" id="GO:0020037">
    <property type="term" value="F:heme binding"/>
    <property type="evidence" value="ECO:0007669"/>
    <property type="project" value="InterPro"/>
</dbReference>
<keyword evidence="7 13" id="KW-0574">Periplasm</keyword>
<feature type="binding site" description="axial binding residue" evidence="13">
    <location>
        <position position="148"/>
    </location>
    <ligand>
        <name>heme c</name>
        <dbReference type="ChEBI" id="CHEBI:61717"/>
        <label>1</label>
    </ligand>
    <ligandPart>
        <name>Fe</name>
        <dbReference type="ChEBI" id="CHEBI:18248"/>
    </ligandPart>
</feature>
<keyword evidence="10 13" id="KW-0560">Oxidoreductase</keyword>
<keyword evidence="4 13" id="KW-0349">Heme</keyword>
<feature type="binding site" description="axial binding residue" evidence="13">
    <location>
        <position position="116"/>
    </location>
    <ligand>
        <name>heme c</name>
        <dbReference type="ChEBI" id="CHEBI:61717"/>
        <label>3</label>
    </ligand>
    <ligandPart>
        <name>Fe</name>
        <dbReference type="ChEBI" id="CHEBI:18248"/>
    </ligandPart>
</feature>
<feature type="binding site" description="axial binding residue" evidence="13">
    <location>
        <position position="294"/>
    </location>
    <ligand>
        <name>heme c</name>
        <dbReference type="ChEBI" id="CHEBI:61717"/>
        <label>5</label>
    </ligand>
    <ligandPart>
        <name>Fe</name>
        <dbReference type="ChEBI" id="CHEBI:18248"/>
    </ligandPart>
</feature>
<evidence type="ECO:0000313" key="16">
    <source>
        <dbReference type="Proteomes" id="UP000019402"/>
    </source>
</evidence>
<evidence type="ECO:0000256" key="3">
    <source>
        <dbReference type="ARBA" id="ARBA00022448"/>
    </source>
</evidence>
<keyword evidence="9 13" id="KW-0249">Electron transport</keyword>
<reference evidence="15 16" key="1">
    <citation type="journal article" date="2014" name="Genome Announc.">
        <title>Draft Genome Sequence of Cytophaga fermentans JCM 21142T, a Facultative Anaerobe Isolated from Marine Mud.</title>
        <authorList>
            <person name="Starns D."/>
            <person name="Oshima K."/>
            <person name="Suda W."/>
            <person name="Iino T."/>
            <person name="Yuki M."/>
            <person name="Inoue J."/>
            <person name="Kitamura K."/>
            <person name="Iida T."/>
            <person name="Darby A."/>
            <person name="Hattori M."/>
            <person name="Ohkuma M."/>
        </authorList>
    </citation>
    <scope>NUCLEOTIDE SEQUENCE [LARGE SCALE GENOMIC DNA]</scope>
    <source>
        <strain evidence="15 16">JCM 21142</strain>
    </source>
</reference>
<comment type="similarity">
    <text evidence="2 13">Belongs to the cytochrome c-552 family.</text>
</comment>
<dbReference type="NCBIfam" id="NF008339">
    <property type="entry name" value="PRK11125.1"/>
    <property type="match status" value="1"/>
</dbReference>
<feature type="binding site" description="covalent" evidence="13">
    <location>
        <position position="182"/>
    </location>
    <ligand>
        <name>heme c</name>
        <dbReference type="ChEBI" id="CHEBI:61717"/>
        <label>2</label>
    </ligand>
</feature>
<dbReference type="PANTHER" id="PTHR30633">
    <property type="entry name" value="CYTOCHROME C-552 RESPIRATORY NITRITE REDUCTASE"/>
    <property type="match status" value="1"/>
</dbReference>
<dbReference type="eggNOG" id="COG3303">
    <property type="taxonomic scope" value="Bacteria"/>
</dbReference>
<comment type="function">
    <text evidence="13">Catalyzes the reduction of nitrite to ammonia, consuming six electrons in the process.</text>
</comment>
<dbReference type="UniPathway" id="UPA00653"/>
<dbReference type="Pfam" id="PF02335">
    <property type="entry name" value="Cytochrom_C552"/>
    <property type="match status" value="1"/>
</dbReference>
<comment type="subcellular location">
    <subcellularLocation>
        <location evidence="1">Cell envelope</location>
    </subcellularLocation>
    <subcellularLocation>
        <location evidence="13">Periplasm</location>
    </subcellularLocation>
</comment>
<dbReference type="HAMAP" id="MF_01182">
    <property type="entry name" value="Cytochrom_C552"/>
    <property type="match status" value="1"/>
</dbReference>
<feature type="binding site" description="axial binding residue" evidence="13">
    <location>
        <position position="186"/>
    </location>
    <ligand>
        <name>heme c</name>
        <dbReference type="ChEBI" id="CHEBI:61717"/>
        <label>2</label>
    </ligand>
    <ligandPart>
        <name>Fe</name>
        <dbReference type="ChEBI" id="CHEBI:18248"/>
    </ligandPart>
</feature>
<feature type="binding site" evidence="13">
    <location>
        <position position="231"/>
    </location>
    <ligand>
        <name>substrate</name>
    </ligand>
</feature>
<keyword evidence="11 13" id="KW-0408">Iron</keyword>
<feature type="binding site" description="covalent" evidence="13">
    <location>
        <position position="335"/>
    </location>
    <ligand>
        <name>heme c</name>
        <dbReference type="ChEBI" id="CHEBI:61717"/>
        <label>5</label>
    </ligand>
</feature>
<comment type="catalytic activity">
    <reaction evidence="12 13">
        <text>6 Fe(III)-[cytochrome c] + NH4(+) + 2 H2O = 6 Fe(II)-[cytochrome c] + nitrite + 8 H(+)</text>
        <dbReference type="Rhea" id="RHEA:13089"/>
        <dbReference type="Rhea" id="RHEA-COMP:10350"/>
        <dbReference type="Rhea" id="RHEA-COMP:14399"/>
        <dbReference type="ChEBI" id="CHEBI:15377"/>
        <dbReference type="ChEBI" id="CHEBI:15378"/>
        <dbReference type="ChEBI" id="CHEBI:16301"/>
        <dbReference type="ChEBI" id="CHEBI:28938"/>
        <dbReference type="ChEBI" id="CHEBI:29033"/>
        <dbReference type="ChEBI" id="CHEBI:29034"/>
        <dbReference type="EC" id="1.7.2.2"/>
    </reaction>
</comment>
<dbReference type="EC" id="1.7.2.2" evidence="13"/>
<keyword evidence="5 13" id="KW-0479">Metal-binding</keyword>
<comment type="caution">
    <text evidence="15">The sequence shown here is derived from an EMBL/GenBank/DDBJ whole genome shotgun (WGS) entry which is preliminary data.</text>
</comment>
<dbReference type="SUPFAM" id="SSF48695">
    <property type="entry name" value="Multiheme cytochromes"/>
    <property type="match status" value="1"/>
</dbReference>
<feature type="binding site" description="covalent" evidence="13">
    <location>
        <position position="147"/>
    </location>
    <ligand>
        <name>heme c</name>
        <dbReference type="ChEBI" id="CHEBI:61717"/>
        <label>1</label>
    </ligand>
</feature>
<dbReference type="InterPro" id="IPR017570">
    <property type="entry name" value="Cyt_c_NO2Rdtase_formate-dep"/>
</dbReference>
<evidence type="ECO:0000256" key="2">
    <source>
        <dbReference type="ARBA" id="ARBA00009288"/>
    </source>
</evidence>
<dbReference type="AlphaFoldDB" id="W7YG06"/>
<organism evidence="15 16">
    <name type="scientific">Saccharicrinis fermentans DSM 9555 = JCM 21142</name>
    <dbReference type="NCBI Taxonomy" id="869213"/>
    <lineage>
        <taxon>Bacteria</taxon>
        <taxon>Pseudomonadati</taxon>
        <taxon>Bacteroidota</taxon>
        <taxon>Bacteroidia</taxon>
        <taxon>Marinilabiliales</taxon>
        <taxon>Marinilabiliaceae</taxon>
        <taxon>Saccharicrinis</taxon>
    </lineage>
</organism>
<evidence type="ECO:0000256" key="5">
    <source>
        <dbReference type="ARBA" id="ARBA00022723"/>
    </source>
</evidence>
<feature type="binding site" evidence="13">
    <location>
        <position position="282"/>
    </location>
    <ligand>
        <name>Ca(2+)</name>
        <dbReference type="ChEBI" id="CHEBI:29108"/>
    </ligand>
</feature>
<dbReference type="GO" id="GO:0005509">
    <property type="term" value="F:calcium ion binding"/>
    <property type="evidence" value="ECO:0007669"/>
    <property type="project" value="UniProtKB-UniRule"/>
</dbReference>
<dbReference type="Gene3D" id="1.20.140.10">
    <property type="entry name" value="Butyryl-CoA Dehydrogenase, subunit A, domain 3"/>
    <property type="match status" value="1"/>
</dbReference>
<feature type="binding site" description="axial binding residue" evidence="13">
    <location>
        <position position="411"/>
    </location>
    <ligand>
        <name>heme c</name>
        <dbReference type="ChEBI" id="CHEBI:61717"/>
        <label>4</label>
    </ligand>
    <ligandPart>
        <name>Fe</name>
        <dbReference type="ChEBI" id="CHEBI:18248"/>
    </ligandPart>
</feature>
<keyword evidence="14" id="KW-0472">Membrane</keyword>
<feature type="binding site" description="covalent" evidence="13">
    <location>
        <position position="227"/>
    </location>
    <ligand>
        <name>heme c</name>
        <dbReference type="ChEBI" id="CHEBI:61717"/>
        <label>3</label>
    </ligand>
</feature>
<dbReference type="InterPro" id="IPR003321">
    <property type="entry name" value="Cyt_c552"/>
</dbReference>
<dbReference type="GO" id="GO:0042128">
    <property type="term" value="P:nitrate assimilation"/>
    <property type="evidence" value="ECO:0007669"/>
    <property type="project" value="UniProtKB-UniRule"/>
</dbReference>
<feature type="binding site" description="covalent" evidence="13">
    <location>
        <position position="304"/>
    </location>
    <ligand>
        <name>heme c</name>
        <dbReference type="ChEBI" id="CHEBI:61717"/>
        <label>4</label>
    </ligand>
</feature>
<feature type="binding site" description="covalent" evidence="13">
    <location>
        <position position="144"/>
    </location>
    <ligand>
        <name>heme c</name>
        <dbReference type="ChEBI" id="CHEBI:61717"/>
        <label>1</label>
    </ligand>
</feature>
<evidence type="ECO:0000256" key="9">
    <source>
        <dbReference type="ARBA" id="ARBA00022982"/>
    </source>
</evidence>
<dbReference type="RefSeq" id="WP_044211800.1">
    <property type="nucleotide sequence ID" value="NZ_BAMD01000001.1"/>
</dbReference>
<feature type="binding site" description="covalent" evidence="13">
    <location>
        <position position="185"/>
    </location>
    <ligand>
        <name>heme c</name>
        <dbReference type="ChEBI" id="CHEBI:61717"/>
        <label>2</label>
    </ligand>
</feature>
<evidence type="ECO:0000256" key="12">
    <source>
        <dbReference type="ARBA" id="ARBA00049131"/>
    </source>
</evidence>
<comment type="cofactor">
    <cofactor evidence="13">
        <name>Ca(2+)</name>
        <dbReference type="ChEBI" id="CHEBI:29108"/>
    </cofactor>
    <text evidence="13">Binds 1 Ca(2+) ion per monomer.</text>
</comment>
<accession>W7YG06</accession>
<feature type="binding site" description="axial binding residue" evidence="13">
    <location>
        <position position="305"/>
    </location>
    <ligand>
        <name>heme c</name>
        <dbReference type="ChEBI" id="CHEBI:61717"/>
        <label>4</label>
    </ligand>
    <ligandPart>
        <name>Fe</name>
        <dbReference type="ChEBI" id="CHEBI:18248"/>
    </ligandPart>
</feature>
<dbReference type="OrthoDB" id="9780421at2"/>
<feature type="binding site" evidence="13">
    <location>
        <position position="280"/>
    </location>
    <ligand>
        <name>Ca(2+)</name>
        <dbReference type="ChEBI" id="CHEBI:29108"/>
    </ligand>
</feature>
<keyword evidence="16" id="KW-1185">Reference proteome</keyword>
<evidence type="ECO:0000256" key="10">
    <source>
        <dbReference type="ARBA" id="ARBA00023002"/>
    </source>
</evidence>
<dbReference type="PANTHER" id="PTHR30633:SF0">
    <property type="entry name" value="CYTOCHROME C-552"/>
    <property type="match status" value="1"/>
</dbReference>
<feature type="binding site" description="axial binding residue" evidence="13">
    <location>
        <position position="319"/>
    </location>
    <ligand>
        <name>heme c</name>
        <dbReference type="ChEBI" id="CHEBI:61717"/>
        <label>2</label>
    </ligand>
    <ligandPart>
        <name>Fe</name>
        <dbReference type="ChEBI" id="CHEBI:18248"/>
    </ligandPart>
</feature>
<dbReference type="PIRSF" id="PIRSF000243">
    <property type="entry name" value="Cyt_c552"/>
    <property type="match status" value="1"/>
</dbReference>
<evidence type="ECO:0000256" key="6">
    <source>
        <dbReference type="ARBA" id="ARBA00022729"/>
    </source>
</evidence>
<feature type="binding site" description="covalent" evidence="13">
    <location>
        <position position="224"/>
    </location>
    <ligand>
        <name>heme c</name>
        <dbReference type="ChEBI" id="CHEBI:61717"/>
        <label>3</label>
    </ligand>
</feature>
<evidence type="ECO:0000313" key="15">
    <source>
        <dbReference type="EMBL" id="GAF01529.1"/>
    </source>
</evidence>